<evidence type="ECO:0000313" key="2">
    <source>
        <dbReference type="Proteomes" id="UP000620046"/>
    </source>
</evidence>
<protein>
    <recommendedName>
        <fullName evidence="3">Chemotaxis protein CheZ</fullName>
    </recommendedName>
</protein>
<keyword evidence="2" id="KW-1185">Reference proteome</keyword>
<organism evidence="1 2">
    <name type="scientific">Dyella nitratireducens</name>
    <dbReference type="NCBI Taxonomy" id="1849580"/>
    <lineage>
        <taxon>Bacteria</taxon>
        <taxon>Pseudomonadati</taxon>
        <taxon>Pseudomonadota</taxon>
        <taxon>Gammaproteobacteria</taxon>
        <taxon>Lysobacterales</taxon>
        <taxon>Rhodanobacteraceae</taxon>
        <taxon>Dyella</taxon>
    </lineage>
</organism>
<comment type="caution">
    <text evidence="1">The sequence shown here is derived from an EMBL/GenBank/DDBJ whole genome shotgun (WGS) entry which is preliminary data.</text>
</comment>
<name>A0ABQ1FNV7_9GAMM</name>
<evidence type="ECO:0000313" key="1">
    <source>
        <dbReference type="EMBL" id="GGA21784.1"/>
    </source>
</evidence>
<dbReference type="EMBL" id="BMJA01000001">
    <property type="protein sequence ID" value="GGA21784.1"/>
    <property type="molecule type" value="Genomic_DNA"/>
</dbReference>
<evidence type="ECO:0008006" key="3">
    <source>
        <dbReference type="Google" id="ProtNLM"/>
    </source>
</evidence>
<proteinExistence type="predicted"/>
<sequence length="172" mass="19120">MFSELSHDVVRLIDEVEHTTSKLFPSRAANFQEAHHFSLLANQVLKNAQRGSATCKQIDNVIADSVERIRQGLMVMEQAGVQMLQIIDSVIQASEVTAFMGKPHPAASQHLASPEPYEEDDDSDLLLQESALAVQDLKCWALVLKRNLQTLRLSELDEHDVAIRQVSDGTMG</sequence>
<reference evidence="2" key="1">
    <citation type="journal article" date="2019" name="Int. J. Syst. Evol. Microbiol.">
        <title>The Global Catalogue of Microorganisms (GCM) 10K type strain sequencing project: providing services to taxonomists for standard genome sequencing and annotation.</title>
        <authorList>
            <consortium name="The Broad Institute Genomics Platform"/>
            <consortium name="The Broad Institute Genome Sequencing Center for Infectious Disease"/>
            <person name="Wu L."/>
            <person name="Ma J."/>
        </authorList>
    </citation>
    <scope>NUCLEOTIDE SEQUENCE [LARGE SCALE GENOMIC DNA]</scope>
    <source>
        <strain evidence="2">CGMCC 1.15439</strain>
    </source>
</reference>
<accession>A0ABQ1FNV7</accession>
<dbReference type="Proteomes" id="UP000620046">
    <property type="component" value="Unassembled WGS sequence"/>
</dbReference>
<gene>
    <name evidence="1" type="ORF">GCM10010981_07410</name>
</gene>